<feature type="compositionally biased region" description="Low complexity" evidence="7">
    <location>
        <begin position="522"/>
        <end position="533"/>
    </location>
</feature>
<evidence type="ECO:0000256" key="8">
    <source>
        <dbReference type="SAM" id="Phobius"/>
    </source>
</evidence>
<dbReference type="Pfam" id="PF07690">
    <property type="entry name" value="MFS_1"/>
    <property type="match status" value="2"/>
</dbReference>
<gene>
    <name evidence="12" type="primary">APA3</name>
    <name evidence="12" type="ORF">SNAT2548_LOCUS19142</name>
</gene>
<sequence>MARTAFFAALALLVTAEDVEEDMIRVPLKKERRNLQEQARSAELSAAPWEEREAALGTSGGTARLTLRNQLNAQYAGVIEIGTPGQPIKVLFDTGSSNLWVPTSSGLQSQRLLGYHSGFSSKKSSTFQDGSLSFHFVYGSGGVSGQFCSDDVSIGGLKMSNFSFAQVDDVRGLGSMYTSALSVFDGILGLGFADLAHRGVPSAMQALVAGRRLKEPVFSFFLGDDEDGQLVLGGVDDRHFQGPFHFVPVVSTAYWQAPLAADCRDVELAGVEGQGSPADEQPQCQPAPAVRADWRRRNIRANIAFQALMSLAWGTAMGPVFDKYLFLLGSGLAKGPRLIPAMHANSLVGVAESVSGLTSLVVAIPVGYIVDRQPTKRAWLVRRSSVLAVLAVVTGFVAVLTDELLVLTVMLVSFGAFMELSSSATDAIFADSIPAGERSAYYVTKSVLTTIGSACGPGISALGLALLGDKWQPYQIKIVIAGGLLLFLPTLLPLFLFEDPVLTEPASREAEAGVASAQSEGSTQASTADAQASNGSGVEDTRRCLCFRSKHVPVLLALADFITCIGAGMTVKFFNLFFIQDHQFSPVAISLLQTAYPLVIALFMKFTERLAKPLGRPQASLSFFSANVLCLFLLGEVSWLPLLLLLFMVRGGFANSTFPIDRSILMDYTPSTQRGMWNAIQSLTSMTWSGSAFLGGLLSDSHDYRYTFVITSLIYATACVVYAPLLWLVPRKEKAAASIRT</sequence>
<feature type="transmembrane region" description="Helical" evidence="8">
    <location>
        <begin position="406"/>
        <end position="430"/>
    </location>
</feature>
<comment type="subcellular location">
    <subcellularLocation>
        <location evidence="1">Membrane</location>
        <topology evidence="1">Multi-pass membrane protein</topology>
    </subcellularLocation>
</comment>
<feature type="transmembrane region" description="Helical" evidence="8">
    <location>
        <begin position="584"/>
        <end position="603"/>
    </location>
</feature>
<keyword evidence="8" id="KW-0812">Transmembrane</keyword>
<dbReference type="PROSITE" id="PS51767">
    <property type="entry name" value="PEPTIDASE_A1"/>
    <property type="match status" value="1"/>
</dbReference>
<evidence type="ECO:0000256" key="3">
    <source>
        <dbReference type="ARBA" id="ARBA00022670"/>
    </source>
</evidence>
<dbReference type="InterPro" id="IPR020846">
    <property type="entry name" value="MFS_dom"/>
</dbReference>
<accession>A0A812Q674</accession>
<feature type="domain" description="Major facilitator superfamily (MFS) profile" evidence="10">
    <location>
        <begin position="552"/>
        <end position="741"/>
    </location>
</feature>
<dbReference type="InterPro" id="IPR001969">
    <property type="entry name" value="Aspartic_peptidase_AS"/>
</dbReference>
<evidence type="ECO:0000256" key="1">
    <source>
        <dbReference type="ARBA" id="ARBA00004141"/>
    </source>
</evidence>
<dbReference type="PRINTS" id="PR00792">
    <property type="entry name" value="PEPSIN"/>
</dbReference>
<feature type="region of interest" description="Disordered" evidence="7">
    <location>
        <begin position="512"/>
        <end position="537"/>
    </location>
</feature>
<keyword evidence="4 6" id="KW-0064">Aspartyl protease</keyword>
<feature type="domain" description="Peptidase A1" evidence="11">
    <location>
        <begin position="75"/>
        <end position="484"/>
    </location>
</feature>
<organism evidence="12 13">
    <name type="scientific">Symbiodinium natans</name>
    <dbReference type="NCBI Taxonomy" id="878477"/>
    <lineage>
        <taxon>Eukaryota</taxon>
        <taxon>Sar</taxon>
        <taxon>Alveolata</taxon>
        <taxon>Dinophyceae</taxon>
        <taxon>Suessiales</taxon>
        <taxon>Symbiodiniaceae</taxon>
        <taxon>Symbiodinium</taxon>
    </lineage>
</organism>
<feature type="chain" id="PRO_5032646711" evidence="9">
    <location>
        <begin position="17"/>
        <end position="741"/>
    </location>
</feature>
<keyword evidence="8" id="KW-0472">Membrane</keyword>
<feature type="transmembrane region" description="Helical" evidence="8">
    <location>
        <begin position="552"/>
        <end position="578"/>
    </location>
</feature>
<dbReference type="GO" id="GO:0004190">
    <property type="term" value="F:aspartic-type endopeptidase activity"/>
    <property type="evidence" value="ECO:0007669"/>
    <property type="project" value="UniProtKB-KW"/>
</dbReference>
<evidence type="ECO:0000259" key="11">
    <source>
        <dbReference type="PROSITE" id="PS51767"/>
    </source>
</evidence>
<evidence type="ECO:0000256" key="7">
    <source>
        <dbReference type="SAM" id="MobiDB-lite"/>
    </source>
</evidence>
<dbReference type="FunFam" id="2.40.70.10:FF:000115">
    <property type="entry name" value="Lysosomal aspartic protease"/>
    <property type="match status" value="1"/>
</dbReference>
<dbReference type="OrthoDB" id="541403at2759"/>
<dbReference type="InterPro" id="IPR001461">
    <property type="entry name" value="Aspartic_peptidase_A1"/>
</dbReference>
<evidence type="ECO:0000256" key="6">
    <source>
        <dbReference type="RuleBase" id="RU000454"/>
    </source>
</evidence>
<feature type="transmembrane region" description="Helical" evidence="8">
    <location>
        <begin position="474"/>
        <end position="497"/>
    </location>
</feature>
<dbReference type="SUPFAM" id="SSF50630">
    <property type="entry name" value="Acid proteases"/>
    <property type="match status" value="1"/>
</dbReference>
<dbReference type="InterPro" id="IPR036259">
    <property type="entry name" value="MFS_trans_sf"/>
</dbReference>
<feature type="signal peptide" evidence="9">
    <location>
        <begin position="1"/>
        <end position="16"/>
    </location>
</feature>
<evidence type="ECO:0000313" key="13">
    <source>
        <dbReference type="Proteomes" id="UP000604046"/>
    </source>
</evidence>
<dbReference type="InterPro" id="IPR033121">
    <property type="entry name" value="PEPTIDASE_A1"/>
</dbReference>
<keyword evidence="13" id="KW-1185">Reference proteome</keyword>
<reference evidence="12" key="1">
    <citation type="submission" date="2021-02" db="EMBL/GenBank/DDBJ databases">
        <authorList>
            <person name="Dougan E. K."/>
            <person name="Rhodes N."/>
            <person name="Thang M."/>
            <person name="Chan C."/>
        </authorList>
    </citation>
    <scope>NUCLEOTIDE SEQUENCE</scope>
</reference>
<feature type="transmembrane region" description="Helical" evidence="8">
    <location>
        <begin position="706"/>
        <end position="729"/>
    </location>
</feature>
<dbReference type="PANTHER" id="PTHR23525">
    <property type="entry name" value="TRANSPORTER, PUTATIVE-RELATED"/>
    <property type="match status" value="1"/>
</dbReference>
<comment type="similarity">
    <text evidence="2 6">Belongs to the peptidase A1 family.</text>
</comment>
<dbReference type="InterPro" id="IPR011701">
    <property type="entry name" value="MFS"/>
</dbReference>
<dbReference type="AlphaFoldDB" id="A0A812Q674"/>
<keyword evidence="3 6" id="KW-0645">Protease</keyword>
<dbReference type="Proteomes" id="UP000604046">
    <property type="component" value="Unassembled WGS sequence"/>
</dbReference>
<dbReference type="Gene3D" id="2.40.70.10">
    <property type="entry name" value="Acid Proteases"/>
    <property type="match status" value="1"/>
</dbReference>
<evidence type="ECO:0000259" key="10">
    <source>
        <dbReference type="PROSITE" id="PS50850"/>
    </source>
</evidence>
<evidence type="ECO:0000256" key="9">
    <source>
        <dbReference type="SAM" id="SignalP"/>
    </source>
</evidence>
<dbReference type="EMBL" id="CAJNDS010002167">
    <property type="protein sequence ID" value="CAE7358131.1"/>
    <property type="molecule type" value="Genomic_DNA"/>
</dbReference>
<dbReference type="Gene3D" id="1.20.1250.20">
    <property type="entry name" value="MFS general substrate transporter like domains"/>
    <property type="match status" value="2"/>
</dbReference>
<feature type="transmembrane region" description="Helical" evidence="8">
    <location>
        <begin position="347"/>
        <end position="368"/>
    </location>
</feature>
<keyword evidence="5 6" id="KW-0378">Hydrolase</keyword>
<evidence type="ECO:0000313" key="12">
    <source>
        <dbReference type="EMBL" id="CAE7358131.1"/>
    </source>
</evidence>
<evidence type="ECO:0000256" key="4">
    <source>
        <dbReference type="ARBA" id="ARBA00022750"/>
    </source>
</evidence>
<dbReference type="PROSITE" id="PS00141">
    <property type="entry name" value="ASP_PROTEASE"/>
    <property type="match status" value="1"/>
</dbReference>
<keyword evidence="9" id="KW-0732">Signal</keyword>
<feature type="transmembrane region" description="Helical" evidence="8">
    <location>
        <begin position="442"/>
        <end position="468"/>
    </location>
</feature>
<evidence type="ECO:0000256" key="5">
    <source>
        <dbReference type="ARBA" id="ARBA00022801"/>
    </source>
</evidence>
<dbReference type="GO" id="GO:0016020">
    <property type="term" value="C:membrane"/>
    <property type="evidence" value="ECO:0007669"/>
    <property type="project" value="UniProtKB-SubCell"/>
</dbReference>
<dbReference type="CDD" id="cd05471">
    <property type="entry name" value="pepsin_like"/>
    <property type="match status" value="1"/>
</dbReference>
<dbReference type="InterPro" id="IPR021109">
    <property type="entry name" value="Peptidase_aspartic_dom_sf"/>
</dbReference>
<keyword evidence="8" id="KW-1133">Transmembrane helix</keyword>
<protein>
    <submittedName>
        <fullName evidence="12">APA3 protein</fullName>
    </submittedName>
</protein>
<dbReference type="GO" id="GO:0022857">
    <property type="term" value="F:transmembrane transporter activity"/>
    <property type="evidence" value="ECO:0007669"/>
    <property type="project" value="InterPro"/>
</dbReference>
<feature type="transmembrane region" description="Helical" evidence="8">
    <location>
        <begin position="624"/>
        <end position="649"/>
    </location>
</feature>
<feature type="transmembrane region" description="Helical" evidence="8">
    <location>
        <begin position="380"/>
        <end position="400"/>
    </location>
</feature>
<dbReference type="InterPro" id="IPR034164">
    <property type="entry name" value="Pepsin-like_dom"/>
</dbReference>
<dbReference type="PANTHER" id="PTHR23525:SF1">
    <property type="entry name" value="NODULIN-LIKE DOMAIN-CONTAINING PROTEIN"/>
    <property type="match status" value="1"/>
</dbReference>
<proteinExistence type="inferred from homology"/>
<dbReference type="GO" id="GO:0016485">
    <property type="term" value="P:protein processing"/>
    <property type="evidence" value="ECO:0007669"/>
    <property type="project" value="UniProtKB-ARBA"/>
</dbReference>
<dbReference type="Pfam" id="PF00026">
    <property type="entry name" value="Asp"/>
    <property type="match status" value="1"/>
</dbReference>
<dbReference type="SUPFAM" id="SSF103473">
    <property type="entry name" value="MFS general substrate transporter"/>
    <property type="match status" value="1"/>
</dbReference>
<name>A0A812Q674_9DINO</name>
<dbReference type="PROSITE" id="PS50850">
    <property type="entry name" value="MFS"/>
    <property type="match status" value="1"/>
</dbReference>
<evidence type="ECO:0000256" key="2">
    <source>
        <dbReference type="ARBA" id="ARBA00007447"/>
    </source>
</evidence>
<comment type="caution">
    <text evidence="12">The sequence shown here is derived from an EMBL/GenBank/DDBJ whole genome shotgun (WGS) entry which is preliminary data.</text>
</comment>